<dbReference type="SUPFAM" id="SSF54160">
    <property type="entry name" value="Chromo domain-like"/>
    <property type="match status" value="2"/>
</dbReference>
<dbReference type="AlphaFoldDB" id="A0AAN9TLZ1"/>
<dbReference type="InterPro" id="IPR000953">
    <property type="entry name" value="Chromo/chromo_shadow_dom"/>
</dbReference>
<proteinExistence type="predicted"/>
<dbReference type="SMART" id="SM00298">
    <property type="entry name" value="CHROMO"/>
    <property type="match status" value="1"/>
</dbReference>
<dbReference type="Proteomes" id="UP001367676">
    <property type="component" value="Unassembled WGS sequence"/>
</dbReference>
<dbReference type="Pfam" id="PF01393">
    <property type="entry name" value="Chromo_shadow"/>
    <property type="match status" value="1"/>
</dbReference>
<dbReference type="GO" id="GO:0005634">
    <property type="term" value="C:nucleus"/>
    <property type="evidence" value="ECO:0007669"/>
    <property type="project" value="UniProtKB-SubCell"/>
</dbReference>
<organism evidence="4 5">
    <name type="scientific">Parthenolecanium corni</name>
    <dbReference type="NCBI Taxonomy" id="536013"/>
    <lineage>
        <taxon>Eukaryota</taxon>
        <taxon>Metazoa</taxon>
        <taxon>Ecdysozoa</taxon>
        <taxon>Arthropoda</taxon>
        <taxon>Hexapoda</taxon>
        <taxon>Insecta</taxon>
        <taxon>Pterygota</taxon>
        <taxon>Neoptera</taxon>
        <taxon>Paraneoptera</taxon>
        <taxon>Hemiptera</taxon>
        <taxon>Sternorrhyncha</taxon>
        <taxon>Coccoidea</taxon>
        <taxon>Coccidae</taxon>
        <taxon>Parthenolecanium</taxon>
    </lineage>
</organism>
<dbReference type="Pfam" id="PF00385">
    <property type="entry name" value="Chromo"/>
    <property type="match status" value="1"/>
</dbReference>
<evidence type="ECO:0000256" key="2">
    <source>
        <dbReference type="ARBA" id="ARBA00023242"/>
    </source>
</evidence>
<dbReference type="Gene3D" id="2.40.50.40">
    <property type="match status" value="2"/>
</dbReference>
<gene>
    <name evidence="4" type="ORF">V9T40_006282</name>
</gene>
<comment type="subcellular location">
    <subcellularLocation>
        <location evidence="1">Nucleus</location>
    </subcellularLocation>
</comment>
<dbReference type="InterPro" id="IPR023779">
    <property type="entry name" value="Chromodomain_CS"/>
</dbReference>
<reference evidence="4 5" key="1">
    <citation type="submission" date="2024-03" db="EMBL/GenBank/DDBJ databases">
        <title>Adaptation during the transition from Ophiocordyceps entomopathogen to insect associate is accompanied by gene loss and intensified selection.</title>
        <authorList>
            <person name="Ward C.M."/>
            <person name="Onetto C.A."/>
            <person name="Borneman A.R."/>
        </authorList>
    </citation>
    <scope>NUCLEOTIDE SEQUENCE [LARGE SCALE GENOMIC DNA]</scope>
    <source>
        <strain evidence="4">AWRI1</strain>
        <tissue evidence="4">Single Adult Female</tissue>
    </source>
</reference>
<dbReference type="InterPro" id="IPR016197">
    <property type="entry name" value="Chromo-like_dom_sf"/>
</dbReference>
<keyword evidence="2" id="KW-0539">Nucleus</keyword>
<evidence type="ECO:0000313" key="4">
    <source>
        <dbReference type="EMBL" id="KAK7598047.1"/>
    </source>
</evidence>
<dbReference type="EMBL" id="JBBCAQ010000014">
    <property type="protein sequence ID" value="KAK7598047.1"/>
    <property type="molecule type" value="Genomic_DNA"/>
</dbReference>
<dbReference type="InterPro" id="IPR051219">
    <property type="entry name" value="Heterochromatin_chromo-domain"/>
</dbReference>
<dbReference type="PROSITE" id="PS50013">
    <property type="entry name" value="CHROMO_2"/>
    <property type="match status" value="1"/>
</dbReference>
<dbReference type="PANTHER" id="PTHR22812">
    <property type="entry name" value="CHROMOBOX PROTEIN"/>
    <property type="match status" value="1"/>
</dbReference>
<dbReference type="PROSITE" id="PS00598">
    <property type="entry name" value="CHROMO_1"/>
    <property type="match status" value="1"/>
</dbReference>
<evidence type="ECO:0000259" key="3">
    <source>
        <dbReference type="PROSITE" id="PS50013"/>
    </source>
</evidence>
<name>A0AAN9TLZ1_9HEMI</name>
<dbReference type="PRINTS" id="PR00504">
    <property type="entry name" value="CHROMODOMAIN"/>
</dbReference>
<dbReference type="InterPro" id="IPR023780">
    <property type="entry name" value="Chromo_domain"/>
</dbReference>
<dbReference type="GO" id="GO:0000792">
    <property type="term" value="C:heterochromatin"/>
    <property type="evidence" value="ECO:0007669"/>
    <property type="project" value="UniProtKB-ARBA"/>
</dbReference>
<dbReference type="InterPro" id="IPR017984">
    <property type="entry name" value="Chromo_dom_subgr"/>
</dbReference>
<sequence length="171" mass="19628">MSSDEDDGPLAAEEFFVEKVLDRRITEDGKVEYLLKWKGFSDEDNSWEPEENLECEDLIREFEEDLRQRKRNMRAQNKENVFKNQNKLSSASVKDGKNVGRSIAVDFLKGRQVESISGVTNVGGVLRFLLKLEGDNQFRFALAKDVNEHCPLAVIDFYEGILNFDSDSKKV</sequence>
<keyword evidence="5" id="KW-1185">Reference proteome</keyword>
<feature type="domain" description="Chromo" evidence="3">
    <location>
        <begin position="15"/>
        <end position="74"/>
    </location>
</feature>
<evidence type="ECO:0000313" key="5">
    <source>
        <dbReference type="Proteomes" id="UP001367676"/>
    </source>
</evidence>
<comment type="caution">
    <text evidence="4">The sequence shown here is derived from an EMBL/GenBank/DDBJ whole genome shotgun (WGS) entry which is preliminary data.</text>
</comment>
<dbReference type="SMART" id="SM00300">
    <property type="entry name" value="ChSh"/>
    <property type="match status" value="1"/>
</dbReference>
<accession>A0AAN9TLZ1</accession>
<dbReference type="CDD" id="cd00034">
    <property type="entry name" value="CSD"/>
    <property type="match status" value="1"/>
</dbReference>
<protein>
    <recommendedName>
        <fullName evidence="3">Chromo domain-containing protein</fullName>
    </recommendedName>
</protein>
<evidence type="ECO:0000256" key="1">
    <source>
        <dbReference type="ARBA" id="ARBA00004123"/>
    </source>
</evidence>
<dbReference type="InterPro" id="IPR008251">
    <property type="entry name" value="Chromo_shadow_dom"/>
</dbReference>